<protein>
    <submittedName>
        <fullName evidence="2">Uncharacterized protein</fullName>
    </submittedName>
</protein>
<evidence type="ECO:0000256" key="1">
    <source>
        <dbReference type="SAM" id="MobiDB-lite"/>
    </source>
</evidence>
<comment type="caution">
    <text evidence="2">The sequence shown here is derived from an EMBL/GenBank/DDBJ whole genome shotgun (WGS) entry which is preliminary data.</text>
</comment>
<dbReference type="OrthoDB" id="4366831at2759"/>
<feature type="compositionally biased region" description="Low complexity" evidence="1">
    <location>
        <begin position="145"/>
        <end position="158"/>
    </location>
</feature>
<dbReference type="AlphaFoldDB" id="A0A1Q5TBT9"/>
<proteinExistence type="predicted"/>
<gene>
    <name evidence="2" type="ORF">PENSUB_9989</name>
</gene>
<feature type="compositionally biased region" description="Low complexity" evidence="1">
    <location>
        <begin position="20"/>
        <end position="34"/>
    </location>
</feature>
<feature type="compositionally biased region" description="Polar residues" evidence="1">
    <location>
        <begin position="1"/>
        <end position="19"/>
    </location>
</feature>
<feature type="region of interest" description="Disordered" evidence="1">
    <location>
        <begin position="93"/>
        <end position="166"/>
    </location>
</feature>
<evidence type="ECO:0000313" key="3">
    <source>
        <dbReference type="Proteomes" id="UP000186955"/>
    </source>
</evidence>
<feature type="region of interest" description="Disordered" evidence="1">
    <location>
        <begin position="1"/>
        <end position="35"/>
    </location>
</feature>
<sequence length="231" mass="26155">MSDDSQMSTSTPVSAEQSQSIAAAPAGPRSGRGIQLTARQEAMLIELCEQQNVRGRYADEPKAFWRWISNTFKHHTGRDYSWQSCRRRMTKFEDEARPQNPHAPSPISSVEAEPSRVEQSETTPEYDEASDESGHGHDEEDDDLPPVSVSVVRSTNPPAGHDRENDADLLHYKRTINEAVRNLGILLSCYGHKLIEDKNDLRNLYNTLERFDDDFNKALKKDKRGQEEGGR</sequence>
<reference evidence="2 3" key="1">
    <citation type="submission" date="2016-10" db="EMBL/GenBank/DDBJ databases">
        <title>Genome sequence of the ascomycete fungus Penicillium subrubescens.</title>
        <authorList>
            <person name="De Vries R.P."/>
            <person name="Peng M."/>
            <person name="Dilokpimol A."/>
            <person name="Hilden K."/>
            <person name="Makela M.R."/>
            <person name="Grigoriev I."/>
            <person name="Riley R."/>
            <person name="Granchi Z."/>
        </authorList>
    </citation>
    <scope>NUCLEOTIDE SEQUENCE [LARGE SCALE GENOMIC DNA]</scope>
    <source>
        <strain evidence="2 3">CBS 132785</strain>
    </source>
</reference>
<organism evidence="2 3">
    <name type="scientific">Penicillium subrubescens</name>
    <dbReference type="NCBI Taxonomy" id="1316194"/>
    <lineage>
        <taxon>Eukaryota</taxon>
        <taxon>Fungi</taxon>
        <taxon>Dikarya</taxon>
        <taxon>Ascomycota</taxon>
        <taxon>Pezizomycotina</taxon>
        <taxon>Eurotiomycetes</taxon>
        <taxon>Eurotiomycetidae</taxon>
        <taxon>Eurotiales</taxon>
        <taxon>Aspergillaceae</taxon>
        <taxon>Penicillium</taxon>
    </lineage>
</organism>
<keyword evidence="3" id="KW-1185">Reference proteome</keyword>
<evidence type="ECO:0000313" key="2">
    <source>
        <dbReference type="EMBL" id="OKO97698.1"/>
    </source>
</evidence>
<name>A0A1Q5TBT9_9EURO</name>
<accession>A0A1Q5TBT9</accession>
<dbReference type="Proteomes" id="UP000186955">
    <property type="component" value="Unassembled WGS sequence"/>
</dbReference>
<dbReference type="EMBL" id="MNBE01000688">
    <property type="protein sequence ID" value="OKO97698.1"/>
    <property type="molecule type" value="Genomic_DNA"/>
</dbReference>